<dbReference type="InterPro" id="IPR036188">
    <property type="entry name" value="FAD/NAD-bd_sf"/>
</dbReference>
<dbReference type="Pfam" id="PF01593">
    <property type="entry name" value="Amino_oxidase"/>
    <property type="match status" value="1"/>
</dbReference>
<dbReference type="PATRIC" id="fig|186479.3.peg.5841"/>
<sequence length="274" mass="30391">AYIDQQDNQTYAAWHLRHGRGQRTLDDVMHTMALALNFQRADRVSAKLVLTALLHFAQETNAPKMGLVKGSPHERLWAPLISTLEGRGVRVELGRAVEQIVYDPLEGRVAGFALDDGSTITGDVYVSAMPVHNLRKRLPPAMKAMPEFGNLRFLKGQPVVTAVLYFDRVVTEVNNLMFSADTCLSVYADLPRVSPDYHTGRGSIVELVVAPAEQLIGAPDDVLLETVLADFYRLHPAARGARLLKYHFVRIPNSVYSARPGVDQYRPDQAPPVP</sequence>
<dbReference type="Gene3D" id="3.50.50.60">
    <property type="entry name" value="FAD/NAD(P)-binding domain"/>
    <property type="match status" value="1"/>
</dbReference>
<gene>
    <name evidence="2" type="ORF">SE17_39210</name>
</gene>
<reference evidence="2 3" key="1">
    <citation type="submission" date="2015-09" db="EMBL/GenBank/DDBJ databases">
        <title>Draft genome sequence of Kouleothrix aurantiaca JCM 19913.</title>
        <authorList>
            <person name="Hemp J."/>
        </authorList>
    </citation>
    <scope>NUCLEOTIDE SEQUENCE [LARGE SCALE GENOMIC DNA]</scope>
    <source>
        <strain evidence="2 3">COM-B</strain>
    </source>
</reference>
<proteinExistence type="predicted"/>
<dbReference type="InterPro" id="IPR050464">
    <property type="entry name" value="Zeta_carotene_desat/Oxidored"/>
</dbReference>
<dbReference type="PANTHER" id="PTHR42923:SF47">
    <property type="entry name" value="BLR3003 PROTEIN"/>
    <property type="match status" value="1"/>
</dbReference>
<dbReference type="Gene3D" id="3.90.660.50">
    <property type="match status" value="1"/>
</dbReference>
<feature type="non-terminal residue" evidence="2">
    <location>
        <position position="1"/>
    </location>
</feature>
<evidence type="ECO:0000259" key="1">
    <source>
        <dbReference type="Pfam" id="PF01593"/>
    </source>
</evidence>
<feature type="domain" description="Amine oxidase" evidence="1">
    <location>
        <begin position="9"/>
        <end position="274"/>
    </location>
</feature>
<dbReference type="InterPro" id="IPR002937">
    <property type="entry name" value="Amino_oxidase"/>
</dbReference>
<dbReference type="EMBL" id="LJCR01002828">
    <property type="protein sequence ID" value="KPV48227.1"/>
    <property type="molecule type" value="Genomic_DNA"/>
</dbReference>
<protein>
    <submittedName>
        <fullName evidence="2">Carotene 7,8-desaturase</fullName>
    </submittedName>
</protein>
<organism evidence="2 3">
    <name type="scientific">Kouleothrix aurantiaca</name>
    <dbReference type="NCBI Taxonomy" id="186479"/>
    <lineage>
        <taxon>Bacteria</taxon>
        <taxon>Bacillati</taxon>
        <taxon>Chloroflexota</taxon>
        <taxon>Chloroflexia</taxon>
        <taxon>Chloroflexales</taxon>
        <taxon>Roseiflexineae</taxon>
        <taxon>Roseiflexaceae</taxon>
        <taxon>Kouleothrix</taxon>
    </lineage>
</organism>
<feature type="non-terminal residue" evidence="2">
    <location>
        <position position="274"/>
    </location>
</feature>
<dbReference type="PANTHER" id="PTHR42923">
    <property type="entry name" value="PROTOPORPHYRINOGEN OXIDASE"/>
    <property type="match status" value="1"/>
</dbReference>
<dbReference type="SUPFAM" id="SSF51905">
    <property type="entry name" value="FAD/NAD(P)-binding domain"/>
    <property type="match status" value="1"/>
</dbReference>
<evidence type="ECO:0000313" key="2">
    <source>
        <dbReference type="EMBL" id="KPV48227.1"/>
    </source>
</evidence>
<name>A0A0P9F7J2_9CHLR</name>
<dbReference type="GO" id="GO:0016491">
    <property type="term" value="F:oxidoreductase activity"/>
    <property type="evidence" value="ECO:0007669"/>
    <property type="project" value="InterPro"/>
</dbReference>
<comment type="caution">
    <text evidence="2">The sequence shown here is derived from an EMBL/GenBank/DDBJ whole genome shotgun (WGS) entry which is preliminary data.</text>
</comment>
<accession>A0A0P9F7J2</accession>
<dbReference type="AlphaFoldDB" id="A0A0P9F7J2"/>
<evidence type="ECO:0000313" key="3">
    <source>
        <dbReference type="Proteomes" id="UP000050509"/>
    </source>
</evidence>
<dbReference type="Proteomes" id="UP000050509">
    <property type="component" value="Unassembled WGS sequence"/>
</dbReference>
<keyword evidence="3" id="KW-1185">Reference proteome</keyword>